<organism evidence="1 2">
    <name type="scientific">Tegillarca granosa</name>
    <name type="common">Malaysian cockle</name>
    <name type="synonym">Anadara granosa</name>
    <dbReference type="NCBI Taxonomy" id="220873"/>
    <lineage>
        <taxon>Eukaryota</taxon>
        <taxon>Metazoa</taxon>
        <taxon>Spiralia</taxon>
        <taxon>Lophotrochozoa</taxon>
        <taxon>Mollusca</taxon>
        <taxon>Bivalvia</taxon>
        <taxon>Autobranchia</taxon>
        <taxon>Pteriomorphia</taxon>
        <taxon>Arcoida</taxon>
        <taxon>Arcoidea</taxon>
        <taxon>Arcidae</taxon>
        <taxon>Tegillarca</taxon>
    </lineage>
</organism>
<gene>
    <name evidence="1" type="ORF">KUTeg_022924</name>
</gene>
<proteinExistence type="predicted"/>
<reference evidence="1 2" key="1">
    <citation type="submission" date="2022-12" db="EMBL/GenBank/DDBJ databases">
        <title>Chromosome-level genome of Tegillarca granosa.</title>
        <authorList>
            <person name="Kim J."/>
        </authorList>
    </citation>
    <scope>NUCLEOTIDE SEQUENCE [LARGE SCALE GENOMIC DNA]</scope>
    <source>
        <strain evidence="1">Teg-2019</strain>
        <tissue evidence="1">Adductor muscle</tissue>
    </source>
</reference>
<sequence>MAQRFLVVGIDIGTKYSGYAYSFKSDFKDNPLRITANNWVEEGAENDYQKVPTTILLKPSGEFDSFGFEAENKYANT</sequence>
<evidence type="ECO:0008006" key="3">
    <source>
        <dbReference type="Google" id="ProtNLM"/>
    </source>
</evidence>
<keyword evidence="2" id="KW-1185">Reference proteome</keyword>
<evidence type="ECO:0000313" key="2">
    <source>
        <dbReference type="Proteomes" id="UP001217089"/>
    </source>
</evidence>
<protein>
    <recommendedName>
        <fullName evidence="3">Heat shock protein 70</fullName>
    </recommendedName>
</protein>
<evidence type="ECO:0000313" key="1">
    <source>
        <dbReference type="EMBL" id="KAJ8298864.1"/>
    </source>
</evidence>
<dbReference type="Gene3D" id="3.30.420.40">
    <property type="match status" value="1"/>
</dbReference>
<dbReference type="PANTHER" id="PTHR14187:SF5">
    <property type="entry name" value="HEAT SHOCK 70 KDA PROTEIN 12A"/>
    <property type="match status" value="1"/>
</dbReference>
<dbReference type="EMBL" id="JARBDR010000921">
    <property type="protein sequence ID" value="KAJ8298864.1"/>
    <property type="molecule type" value="Genomic_DNA"/>
</dbReference>
<dbReference type="PANTHER" id="PTHR14187">
    <property type="entry name" value="ALPHA KINASE/ELONGATION FACTOR 2 KINASE"/>
    <property type="match status" value="1"/>
</dbReference>
<name>A0ABQ9E047_TEGGR</name>
<accession>A0ABQ9E047</accession>
<comment type="caution">
    <text evidence="1">The sequence shown here is derived from an EMBL/GenBank/DDBJ whole genome shotgun (WGS) entry which is preliminary data.</text>
</comment>
<dbReference type="Proteomes" id="UP001217089">
    <property type="component" value="Unassembled WGS sequence"/>
</dbReference>